<accession>A0A0K1NNI8</accession>
<keyword evidence="1" id="KW-1133">Transmembrane helix</keyword>
<dbReference type="Proteomes" id="UP000060345">
    <property type="component" value="Chromosome 2"/>
</dbReference>
<protein>
    <submittedName>
        <fullName evidence="2">Uncharacterized protein</fullName>
    </submittedName>
</protein>
<dbReference type="AlphaFoldDB" id="A0A0K1NNI8"/>
<keyword evidence="1" id="KW-0812">Transmembrane</keyword>
<feature type="transmembrane region" description="Helical" evidence="1">
    <location>
        <begin position="6"/>
        <end position="26"/>
    </location>
</feature>
<organism evidence="2 3">
    <name type="scientific">Prevotella fusca JCM 17724</name>
    <dbReference type="NCBI Taxonomy" id="1236517"/>
    <lineage>
        <taxon>Bacteria</taxon>
        <taxon>Pseudomonadati</taxon>
        <taxon>Bacteroidota</taxon>
        <taxon>Bacteroidia</taxon>
        <taxon>Bacteroidales</taxon>
        <taxon>Prevotellaceae</taxon>
        <taxon>Prevotella</taxon>
    </lineage>
</organism>
<reference evidence="2 3" key="1">
    <citation type="submission" date="2015-07" db="EMBL/GenBank/DDBJ databases">
        <authorList>
            <person name="Noorani M."/>
        </authorList>
    </citation>
    <scope>NUCLEOTIDE SEQUENCE [LARGE SCALE GENOMIC DNA]</scope>
    <source>
        <strain evidence="2 3">W1435</strain>
    </source>
</reference>
<keyword evidence="1" id="KW-0472">Membrane</keyword>
<dbReference type="EMBL" id="CP012075">
    <property type="protein sequence ID" value="AKU70600.1"/>
    <property type="molecule type" value="Genomic_DNA"/>
</dbReference>
<gene>
    <name evidence="2" type="ORF">ADJ77_12860</name>
</gene>
<evidence type="ECO:0000313" key="2">
    <source>
        <dbReference type="EMBL" id="AKU70600.1"/>
    </source>
</evidence>
<sequence>MSQDFIYYLLLMVGMSVIALGIVFFIRYKGKNSKGKYTEAAMKFLAKQYPTIDLNHIHCVESHLPGSLGRVTPMLLAYNADDMYMIPVLPFPFPGLQKIRVCEETDHEMAYFPMTSIEQAGFDEQAQKFIFAVKGQSITLKLKRKNGFMEDQQEEVNHFLTTIAQVLEKNKALNV</sequence>
<name>A0A0K1NNI8_9BACT</name>
<evidence type="ECO:0000313" key="3">
    <source>
        <dbReference type="Proteomes" id="UP000060345"/>
    </source>
</evidence>
<dbReference type="RefSeq" id="WP_025078111.1">
    <property type="nucleotide sequence ID" value="NZ_BAKO01000008.1"/>
</dbReference>
<evidence type="ECO:0000256" key="1">
    <source>
        <dbReference type="SAM" id="Phobius"/>
    </source>
</evidence>
<dbReference type="KEGG" id="pfus:ADJ77_12860"/>
<proteinExistence type="predicted"/>